<feature type="domain" description="OmpR/PhoB-type" evidence="8">
    <location>
        <begin position="1"/>
        <end position="89"/>
    </location>
</feature>
<dbReference type="GO" id="GO:0000160">
    <property type="term" value="P:phosphorelay signal transduction system"/>
    <property type="evidence" value="ECO:0007669"/>
    <property type="project" value="InterPro"/>
</dbReference>
<keyword evidence="5" id="KW-0802">TPR repeat</keyword>
<evidence type="ECO:0000256" key="6">
    <source>
        <dbReference type="PROSITE-ProRule" id="PRU01091"/>
    </source>
</evidence>
<dbReference type="Proteomes" id="UP000237846">
    <property type="component" value="Unassembled WGS sequence"/>
</dbReference>
<keyword evidence="3 6" id="KW-0238">DNA-binding</keyword>
<gene>
    <name evidence="9" type="ORF">CLV72_101193</name>
</gene>
<dbReference type="SMART" id="SM00862">
    <property type="entry name" value="Trans_reg_C"/>
    <property type="match status" value="1"/>
</dbReference>
<dbReference type="Gene3D" id="1.25.40.10">
    <property type="entry name" value="Tetratricopeptide repeat domain"/>
    <property type="match status" value="3"/>
</dbReference>
<evidence type="ECO:0000313" key="10">
    <source>
        <dbReference type="Proteomes" id="UP000237846"/>
    </source>
</evidence>
<dbReference type="AlphaFoldDB" id="A0A2T0QCL5"/>
<dbReference type="OrthoDB" id="5521887at2"/>
<dbReference type="InterPro" id="IPR036388">
    <property type="entry name" value="WH-like_DNA-bd_sf"/>
</dbReference>
<feature type="repeat" description="TPR" evidence="5">
    <location>
        <begin position="925"/>
        <end position="958"/>
    </location>
</feature>
<keyword evidence="4" id="KW-0804">Transcription</keyword>
<evidence type="ECO:0000313" key="9">
    <source>
        <dbReference type="EMBL" id="PRY01610.1"/>
    </source>
</evidence>
<dbReference type="GO" id="GO:0006355">
    <property type="term" value="P:regulation of DNA-templated transcription"/>
    <property type="evidence" value="ECO:0007669"/>
    <property type="project" value="InterPro"/>
</dbReference>
<protein>
    <submittedName>
        <fullName evidence="9">DNA-binding SARP family transcriptional activator</fullName>
    </submittedName>
</protein>
<dbReference type="GO" id="GO:0003677">
    <property type="term" value="F:DNA binding"/>
    <property type="evidence" value="ECO:0007669"/>
    <property type="project" value="UniProtKB-UniRule"/>
</dbReference>
<feature type="repeat" description="TPR" evidence="5">
    <location>
        <begin position="845"/>
        <end position="878"/>
    </location>
</feature>
<dbReference type="InterPro" id="IPR011990">
    <property type="entry name" value="TPR-like_helical_dom_sf"/>
</dbReference>
<dbReference type="InterPro" id="IPR016032">
    <property type="entry name" value="Sig_transdc_resp-reg_C-effctor"/>
</dbReference>
<feature type="region of interest" description="Disordered" evidence="7">
    <location>
        <begin position="248"/>
        <end position="287"/>
    </location>
</feature>
<dbReference type="PROSITE" id="PS50005">
    <property type="entry name" value="TPR"/>
    <property type="match status" value="2"/>
</dbReference>
<keyword evidence="2" id="KW-0805">Transcription regulation</keyword>
<dbReference type="PANTHER" id="PTHR35807">
    <property type="entry name" value="TRANSCRIPTIONAL REGULATOR REDD-RELATED"/>
    <property type="match status" value="1"/>
</dbReference>
<evidence type="ECO:0000256" key="4">
    <source>
        <dbReference type="ARBA" id="ARBA00023163"/>
    </source>
</evidence>
<evidence type="ECO:0000256" key="3">
    <source>
        <dbReference type="ARBA" id="ARBA00023125"/>
    </source>
</evidence>
<evidence type="ECO:0000256" key="2">
    <source>
        <dbReference type="ARBA" id="ARBA00023015"/>
    </source>
</evidence>
<comment type="caution">
    <text evidence="9">The sequence shown here is derived from an EMBL/GenBank/DDBJ whole genome shotgun (WGS) entry which is preliminary data.</text>
</comment>
<dbReference type="InterPro" id="IPR041664">
    <property type="entry name" value="AAA_16"/>
</dbReference>
<evidence type="ECO:0000256" key="5">
    <source>
        <dbReference type="PROSITE-ProRule" id="PRU00339"/>
    </source>
</evidence>
<dbReference type="SMART" id="SM01043">
    <property type="entry name" value="BTAD"/>
    <property type="match status" value="1"/>
</dbReference>
<feature type="compositionally biased region" description="Basic and acidic residues" evidence="7">
    <location>
        <begin position="274"/>
        <end position="284"/>
    </location>
</feature>
<dbReference type="Gene3D" id="1.10.10.10">
    <property type="entry name" value="Winged helix-like DNA-binding domain superfamily/Winged helix DNA-binding domain"/>
    <property type="match status" value="1"/>
</dbReference>
<dbReference type="RefSeq" id="WP_146159306.1">
    <property type="nucleotide sequence ID" value="NZ_PVZC01000001.1"/>
</dbReference>
<organism evidence="9 10">
    <name type="scientific">Allonocardiopsis opalescens</name>
    <dbReference type="NCBI Taxonomy" id="1144618"/>
    <lineage>
        <taxon>Bacteria</taxon>
        <taxon>Bacillati</taxon>
        <taxon>Actinomycetota</taxon>
        <taxon>Actinomycetes</taxon>
        <taxon>Streptosporangiales</taxon>
        <taxon>Allonocardiopsis</taxon>
    </lineage>
</organism>
<dbReference type="InterPro" id="IPR005158">
    <property type="entry name" value="BTAD"/>
</dbReference>
<dbReference type="InterPro" id="IPR027417">
    <property type="entry name" value="P-loop_NTPase"/>
</dbReference>
<dbReference type="SUPFAM" id="SSF52540">
    <property type="entry name" value="P-loop containing nucleoside triphosphate hydrolases"/>
    <property type="match status" value="1"/>
</dbReference>
<dbReference type="Pfam" id="PF13424">
    <property type="entry name" value="TPR_12"/>
    <property type="match status" value="3"/>
</dbReference>
<dbReference type="GO" id="GO:0043531">
    <property type="term" value="F:ADP binding"/>
    <property type="evidence" value="ECO:0007669"/>
    <property type="project" value="InterPro"/>
</dbReference>
<dbReference type="InterPro" id="IPR051677">
    <property type="entry name" value="AfsR-DnrI-RedD_regulator"/>
</dbReference>
<proteinExistence type="inferred from homology"/>
<dbReference type="EMBL" id="PVZC01000001">
    <property type="protein sequence ID" value="PRY01610.1"/>
    <property type="molecule type" value="Genomic_DNA"/>
</dbReference>
<sequence>MEFGVLGPVQAWQDGRPIEVGSPKQRCVLGLLLVDLDREVPLDRLVDAVWGDKPPRNARGGLQVHISHLRNVLPADTIKTTPGGYLASVDPEAVDLHRFRRRVAEARGSDEPETAAALWDEALECWRGDPLSGVGSDLIDHSVREPLLEERWEAVEARAGALLRVGRYREVISDLTRMTGEQPFRERLHVLLMAALQRGGQRAAALEVFRRARQIFIDELGIEPGRELVELHGQILQDDPGLVGVSPAVGRGDDGAAGAPAEPGEAAAPDVDFDDRNDLPRDTPDFTGRQEALTTLLRVAERGAERAEVCVISGPGGVGKTALAVHAAHRLADRYPDGRFFIDLYGHSAGREPMTILAALGTLLRALGVKPQSVPETVDERAALWRALLNDRRVLVVLDNAASSAQARPLLPAAVGSLVLVTSRNDLSGLVGARYLSLDMLRSSTATAMLTAILGAERVEAEPEAVRHVVELCAGLPLALRIVAARMLSRPRWSFARVAERLKDQRRRFDELRADDQSVAAVFALSYQSLNPAQQRAFLLLGLMIGTSIDDYGAAALLGVDPRRADQILQELVSVCLLNEEAADRYRFHDLIGTYAWQQALEQIAETERETALRRLSDYYLSTARKAAELLDPQVHSYELDIRSTPPYEPVLSDVADAVSWLDEQREIISALIEFAAAHRRPRLAWQVAYAFWRYCFIKGYTDLWLNTHQRALAVTRAEKDDQGSAITLVSLGVAWYLSGRVDTALDSLNDGLDVFRSLGDEIGQARAHINLAGVFERMGRYADAVHVSEQALVWMRSTGDRRREAMLLGNISHLNYLLGNYREAVSYSHAALDIEIPGWASTRPRALRTLGAVSVRTGDYDAARRHLESALEMFDDLGDPAGEAFTRSHLGVVQRELGDLDAAVKSHLAALEACERSAQRVAEADVLNELGATYARAGRFTEAQESHERALLLARGRQERYAEGYAVLGLGRLLSMSGEIAKAEPLLREALETFAELGVPEAAEARVELEGLRAAG</sequence>
<dbReference type="CDD" id="cd15831">
    <property type="entry name" value="BTAD"/>
    <property type="match status" value="1"/>
</dbReference>
<dbReference type="InterPro" id="IPR042197">
    <property type="entry name" value="Apaf_helical"/>
</dbReference>
<dbReference type="PANTHER" id="PTHR35807:SF1">
    <property type="entry name" value="TRANSCRIPTIONAL REGULATOR REDD"/>
    <property type="match status" value="1"/>
</dbReference>
<evidence type="ECO:0000259" key="8">
    <source>
        <dbReference type="PROSITE" id="PS51755"/>
    </source>
</evidence>
<dbReference type="PRINTS" id="PR00364">
    <property type="entry name" value="DISEASERSIST"/>
</dbReference>
<dbReference type="PROSITE" id="PS51755">
    <property type="entry name" value="OMPR_PHOB"/>
    <property type="match status" value="1"/>
</dbReference>
<dbReference type="InterPro" id="IPR001867">
    <property type="entry name" value="OmpR/PhoB-type_DNA-bd"/>
</dbReference>
<reference evidence="9 10" key="1">
    <citation type="submission" date="2018-03" db="EMBL/GenBank/DDBJ databases">
        <title>Genomic Encyclopedia of Archaeal and Bacterial Type Strains, Phase II (KMG-II): from individual species to whole genera.</title>
        <authorList>
            <person name="Goeker M."/>
        </authorList>
    </citation>
    <scope>NUCLEOTIDE SEQUENCE [LARGE SCALE GENOMIC DNA]</scope>
    <source>
        <strain evidence="9 10">DSM 45601</strain>
    </source>
</reference>
<dbReference type="SUPFAM" id="SSF48452">
    <property type="entry name" value="TPR-like"/>
    <property type="match status" value="3"/>
</dbReference>
<name>A0A2T0QCL5_9ACTN</name>
<comment type="similarity">
    <text evidence="1">Belongs to the AfsR/DnrI/RedD regulatory family.</text>
</comment>
<dbReference type="Gene3D" id="3.40.50.300">
    <property type="entry name" value="P-loop containing nucleotide triphosphate hydrolases"/>
    <property type="match status" value="1"/>
</dbReference>
<evidence type="ECO:0000256" key="7">
    <source>
        <dbReference type="SAM" id="MobiDB-lite"/>
    </source>
</evidence>
<dbReference type="Pfam" id="PF03704">
    <property type="entry name" value="BTAD"/>
    <property type="match status" value="1"/>
</dbReference>
<keyword evidence="10" id="KW-1185">Reference proteome</keyword>
<feature type="DNA-binding region" description="OmpR/PhoB-type" evidence="6">
    <location>
        <begin position="1"/>
        <end position="89"/>
    </location>
</feature>
<dbReference type="Gene3D" id="1.10.8.430">
    <property type="entry name" value="Helical domain of apoptotic protease-activating factors"/>
    <property type="match status" value="1"/>
</dbReference>
<dbReference type="Pfam" id="PF13191">
    <property type="entry name" value="AAA_16"/>
    <property type="match status" value="1"/>
</dbReference>
<accession>A0A2T0QCL5</accession>
<feature type="compositionally biased region" description="Low complexity" evidence="7">
    <location>
        <begin position="256"/>
        <end position="270"/>
    </location>
</feature>
<dbReference type="SUPFAM" id="SSF46894">
    <property type="entry name" value="C-terminal effector domain of the bipartite response regulators"/>
    <property type="match status" value="1"/>
</dbReference>
<dbReference type="SMART" id="SM00028">
    <property type="entry name" value="TPR"/>
    <property type="match status" value="7"/>
</dbReference>
<evidence type="ECO:0000256" key="1">
    <source>
        <dbReference type="ARBA" id="ARBA00005820"/>
    </source>
</evidence>
<dbReference type="InterPro" id="IPR019734">
    <property type="entry name" value="TPR_rpt"/>
</dbReference>